<dbReference type="InterPro" id="IPR000524">
    <property type="entry name" value="Tscrpt_reg_HTH_GntR"/>
</dbReference>
<dbReference type="EMBL" id="JBHUPB010000003">
    <property type="protein sequence ID" value="MFD2966081.1"/>
    <property type="molecule type" value="Genomic_DNA"/>
</dbReference>
<keyword evidence="8" id="KW-1185">Reference proteome</keyword>
<gene>
    <name evidence="7" type="ORF">ACFS7Y_01720</name>
</gene>
<comment type="caution">
    <text evidence="7">The sequence shown here is derived from an EMBL/GenBank/DDBJ whole genome shotgun (WGS) entry which is preliminary data.</text>
</comment>
<organism evidence="7 8">
    <name type="scientific">Sphingobacterium bambusae</name>
    <dbReference type="NCBI Taxonomy" id="662858"/>
    <lineage>
        <taxon>Bacteria</taxon>
        <taxon>Pseudomonadati</taxon>
        <taxon>Bacteroidota</taxon>
        <taxon>Sphingobacteriia</taxon>
        <taxon>Sphingobacteriales</taxon>
        <taxon>Sphingobacteriaceae</taxon>
        <taxon>Sphingobacterium</taxon>
    </lineage>
</organism>
<accession>A0ABW6B9G4</accession>
<keyword evidence="5" id="KW-0804">Transcription</keyword>
<keyword evidence="2" id="KW-0663">Pyridoxal phosphate</keyword>
<dbReference type="CDD" id="cd00609">
    <property type="entry name" value="AAT_like"/>
    <property type="match status" value="1"/>
</dbReference>
<dbReference type="PROSITE" id="PS50949">
    <property type="entry name" value="HTH_GNTR"/>
    <property type="match status" value="1"/>
</dbReference>
<dbReference type="InterPro" id="IPR015422">
    <property type="entry name" value="PyrdxlP-dep_Trfase_small"/>
</dbReference>
<dbReference type="SMART" id="SM00345">
    <property type="entry name" value="HTH_GNTR"/>
    <property type="match status" value="1"/>
</dbReference>
<keyword evidence="7" id="KW-0808">Transferase</keyword>
<dbReference type="InterPro" id="IPR036390">
    <property type="entry name" value="WH_DNA-bd_sf"/>
</dbReference>
<keyword evidence="7" id="KW-0032">Aminotransferase</keyword>
<comment type="similarity">
    <text evidence="1">In the C-terminal section; belongs to the class-I pyridoxal-phosphate-dependent aminotransferase family.</text>
</comment>
<dbReference type="InterPro" id="IPR015421">
    <property type="entry name" value="PyrdxlP-dep_Trfase_major"/>
</dbReference>
<evidence type="ECO:0000313" key="8">
    <source>
        <dbReference type="Proteomes" id="UP001597525"/>
    </source>
</evidence>
<evidence type="ECO:0000313" key="7">
    <source>
        <dbReference type="EMBL" id="MFD2966081.1"/>
    </source>
</evidence>
<dbReference type="InterPro" id="IPR015424">
    <property type="entry name" value="PyrdxlP-dep_Trfase"/>
</dbReference>
<evidence type="ECO:0000256" key="2">
    <source>
        <dbReference type="ARBA" id="ARBA00022898"/>
    </source>
</evidence>
<dbReference type="InterPro" id="IPR036388">
    <property type="entry name" value="WH-like_DNA-bd_sf"/>
</dbReference>
<dbReference type="Gene3D" id="3.90.1150.10">
    <property type="entry name" value="Aspartate Aminotransferase, domain 1"/>
    <property type="match status" value="1"/>
</dbReference>
<evidence type="ECO:0000259" key="6">
    <source>
        <dbReference type="PROSITE" id="PS50949"/>
    </source>
</evidence>
<dbReference type="SUPFAM" id="SSF53383">
    <property type="entry name" value="PLP-dependent transferases"/>
    <property type="match status" value="1"/>
</dbReference>
<sequence>MKKEALYLKIAAQMENQIKAGTLSPGDKLPSLRSLQQLHQVGLNTIKQAYLTLEGRSLIHGLSRSGYFVSHTSLRKLPLPSSSLPSYNEQEQISDDLISKVFSNLQNKEIRQFSLGVPDKTLLPTEKLHKSLITLARRTDLHDASMSYEDVQGSANLRRSVAKWSMLWDGKLKADDLITTSGAMNAIYNCLMAVTKPGDTVAIESPIYFGTIQIIKALGLKAIEIPTHPLTGIHLDALQKVLHKIDVCCFVTNFSNPLGSSMPEAHKKELVAMLTQHNIPLIEDDIYGNLAFDNSRPKPCKAFDEAGIVMWCSSVSKTLASGYRIGWVAPGRYKSQVLRQKLLQTIAMPSLHQEVVAEFMEHGRYDHHLRLLRKKLQANFFHYEDVIHNYFPEGTKISRPQGGFMLWVELDKNCDSSKLYDLAIRQKIGFAPGRMFTQHNRYNNCLRLNFALEWNEGLRFDLQRLGNLIRTQ</sequence>
<dbReference type="Pfam" id="PF00392">
    <property type="entry name" value="GntR"/>
    <property type="match status" value="1"/>
</dbReference>
<protein>
    <submittedName>
        <fullName evidence="7">PLP-dependent aminotransferase family protein</fullName>
    </submittedName>
</protein>
<keyword evidence="3" id="KW-0805">Transcription regulation</keyword>
<dbReference type="Pfam" id="PF00155">
    <property type="entry name" value="Aminotran_1_2"/>
    <property type="match status" value="1"/>
</dbReference>
<keyword evidence="4" id="KW-0238">DNA-binding</keyword>
<evidence type="ECO:0000256" key="1">
    <source>
        <dbReference type="ARBA" id="ARBA00005384"/>
    </source>
</evidence>
<reference evidence="8" key="1">
    <citation type="journal article" date="2019" name="Int. J. Syst. Evol. Microbiol.">
        <title>The Global Catalogue of Microorganisms (GCM) 10K type strain sequencing project: providing services to taxonomists for standard genome sequencing and annotation.</title>
        <authorList>
            <consortium name="The Broad Institute Genomics Platform"/>
            <consortium name="The Broad Institute Genome Sequencing Center for Infectious Disease"/>
            <person name="Wu L."/>
            <person name="Ma J."/>
        </authorList>
    </citation>
    <scope>NUCLEOTIDE SEQUENCE [LARGE SCALE GENOMIC DNA]</scope>
    <source>
        <strain evidence="8">KCTC 22814</strain>
    </source>
</reference>
<dbReference type="Proteomes" id="UP001597525">
    <property type="component" value="Unassembled WGS sequence"/>
</dbReference>
<feature type="domain" description="HTH gntR-type" evidence="6">
    <location>
        <begin position="4"/>
        <end position="72"/>
    </location>
</feature>
<dbReference type="InterPro" id="IPR004839">
    <property type="entry name" value="Aminotransferase_I/II_large"/>
</dbReference>
<dbReference type="PANTHER" id="PTHR46577:SF2">
    <property type="entry name" value="TRANSCRIPTIONAL REGULATORY PROTEIN"/>
    <property type="match status" value="1"/>
</dbReference>
<dbReference type="GO" id="GO:0008483">
    <property type="term" value="F:transaminase activity"/>
    <property type="evidence" value="ECO:0007669"/>
    <property type="project" value="UniProtKB-KW"/>
</dbReference>
<dbReference type="Gene3D" id="3.40.640.10">
    <property type="entry name" value="Type I PLP-dependent aspartate aminotransferase-like (Major domain)"/>
    <property type="match status" value="1"/>
</dbReference>
<dbReference type="PANTHER" id="PTHR46577">
    <property type="entry name" value="HTH-TYPE TRANSCRIPTIONAL REGULATORY PROTEIN GABR"/>
    <property type="match status" value="1"/>
</dbReference>
<name>A0ABW6B9G4_9SPHI</name>
<proteinExistence type="inferred from homology"/>
<dbReference type="InterPro" id="IPR051446">
    <property type="entry name" value="HTH_trans_reg/aminotransferase"/>
</dbReference>
<dbReference type="SUPFAM" id="SSF46785">
    <property type="entry name" value="Winged helix' DNA-binding domain"/>
    <property type="match status" value="1"/>
</dbReference>
<dbReference type="RefSeq" id="WP_320183874.1">
    <property type="nucleotide sequence ID" value="NZ_CP138332.1"/>
</dbReference>
<dbReference type="Gene3D" id="1.10.10.10">
    <property type="entry name" value="Winged helix-like DNA-binding domain superfamily/Winged helix DNA-binding domain"/>
    <property type="match status" value="1"/>
</dbReference>
<evidence type="ECO:0000256" key="3">
    <source>
        <dbReference type="ARBA" id="ARBA00023015"/>
    </source>
</evidence>
<evidence type="ECO:0000256" key="4">
    <source>
        <dbReference type="ARBA" id="ARBA00023125"/>
    </source>
</evidence>
<evidence type="ECO:0000256" key="5">
    <source>
        <dbReference type="ARBA" id="ARBA00023163"/>
    </source>
</evidence>
<dbReference type="CDD" id="cd07377">
    <property type="entry name" value="WHTH_GntR"/>
    <property type="match status" value="1"/>
</dbReference>